<protein>
    <submittedName>
        <fullName evidence="2">Uncharacterized protein</fullName>
    </submittedName>
</protein>
<evidence type="ECO:0000313" key="3">
    <source>
        <dbReference type="Proteomes" id="UP001432027"/>
    </source>
</evidence>
<dbReference type="Proteomes" id="UP001432027">
    <property type="component" value="Unassembled WGS sequence"/>
</dbReference>
<gene>
    <name evidence="2" type="ORF">PENTCL1PPCAC_26122</name>
</gene>
<proteinExistence type="predicted"/>
<organism evidence="2 3">
    <name type="scientific">Pristionchus entomophagus</name>
    <dbReference type="NCBI Taxonomy" id="358040"/>
    <lineage>
        <taxon>Eukaryota</taxon>
        <taxon>Metazoa</taxon>
        <taxon>Ecdysozoa</taxon>
        <taxon>Nematoda</taxon>
        <taxon>Chromadorea</taxon>
        <taxon>Rhabditida</taxon>
        <taxon>Rhabditina</taxon>
        <taxon>Diplogasteromorpha</taxon>
        <taxon>Diplogasteroidea</taxon>
        <taxon>Neodiplogasteridae</taxon>
        <taxon>Pristionchus</taxon>
    </lineage>
</organism>
<dbReference type="AlphaFoldDB" id="A0AAV5UB79"/>
<sequence>SLIPTAIRSEKNPTRLKCFFTSLGSTLCRVKSTCLGCMEERKEGSLFLLRGMIYFSLLVPIHMQYSHPSSLHPS</sequence>
<feature type="non-terminal residue" evidence="2">
    <location>
        <position position="74"/>
    </location>
</feature>
<evidence type="ECO:0000313" key="2">
    <source>
        <dbReference type="EMBL" id="GMT03948.1"/>
    </source>
</evidence>
<evidence type="ECO:0000256" key="1">
    <source>
        <dbReference type="SAM" id="Phobius"/>
    </source>
</evidence>
<name>A0AAV5UB79_9BILA</name>
<keyword evidence="1" id="KW-0472">Membrane</keyword>
<reference evidence="2" key="1">
    <citation type="submission" date="2023-10" db="EMBL/GenBank/DDBJ databases">
        <title>Genome assembly of Pristionchus species.</title>
        <authorList>
            <person name="Yoshida K."/>
            <person name="Sommer R.J."/>
        </authorList>
    </citation>
    <scope>NUCLEOTIDE SEQUENCE</scope>
    <source>
        <strain evidence="2">RS0144</strain>
    </source>
</reference>
<comment type="caution">
    <text evidence="2">The sequence shown here is derived from an EMBL/GenBank/DDBJ whole genome shotgun (WGS) entry which is preliminary data.</text>
</comment>
<dbReference type="EMBL" id="BTSX01000006">
    <property type="protein sequence ID" value="GMT03948.1"/>
    <property type="molecule type" value="Genomic_DNA"/>
</dbReference>
<keyword evidence="3" id="KW-1185">Reference proteome</keyword>
<feature type="non-terminal residue" evidence="2">
    <location>
        <position position="1"/>
    </location>
</feature>
<accession>A0AAV5UB79</accession>
<keyword evidence="1" id="KW-0812">Transmembrane</keyword>
<keyword evidence="1" id="KW-1133">Transmembrane helix</keyword>
<feature type="transmembrane region" description="Helical" evidence="1">
    <location>
        <begin position="47"/>
        <end position="65"/>
    </location>
</feature>